<evidence type="ECO:0000259" key="1">
    <source>
        <dbReference type="Pfam" id="PF18723"/>
    </source>
</evidence>
<evidence type="ECO:0000313" key="3">
    <source>
        <dbReference type="Proteomes" id="UP000240508"/>
    </source>
</evidence>
<accession>A0A2D0W946</accession>
<dbReference type="GeneID" id="54984361"/>
<organism evidence="2 3">
    <name type="scientific">Bordetella phage MW2</name>
    <dbReference type="NCBI Taxonomy" id="1916126"/>
    <lineage>
        <taxon>Viruses</taxon>
        <taxon>Duplodnaviria</taxon>
        <taxon>Heunggongvirae</taxon>
        <taxon>Uroviricota</taxon>
        <taxon>Caudoviricetes</taxon>
        <taxon>Mesyanzhinovviridae</taxon>
        <taxon>Rabinowitzvirinae</taxon>
        <taxon>Vojvodinavirus</taxon>
        <taxon>Vojvodinavirus MW2</taxon>
        <taxon>Bordetella virus MW2</taxon>
    </lineage>
</organism>
<dbReference type="InterPro" id="IPR040684">
    <property type="entry name" value="HMUDK_hel"/>
</dbReference>
<proteinExistence type="predicted"/>
<sequence>MTPRINDIAAFMKARHDIYLDRKAGKPGPWTADPVLGGGRFCNIFRELDTVTIWVEENIRKPFADHEHLWFMLAIARYINWHPTLAHLINLAQEENVPAWPSHPNFGCGEAFLAENGAGFDASTLTWALTNLAKSGEKVYTGAYMIRAESDPTKHWYSWSKHKYIAEIVLGRLWEDRERFAAELEKPGQTLEGAWKLFQDPRYVGWGPFMAYEVVTDLRHTRYLRNAPDIYTWANAGPGAIRGLNRLYGRELGAKPKPEQTNGEMRQLMLALNRLDEPGFNRTFGPVPRALPGSDQLDRPNRFEMRDIEHSLCEFDKYERVRLGEGKMRSKYDWRNATALA</sequence>
<name>A0A2D0W946_9CAUD</name>
<dbReference type="KEGG" id="vg:54984361"/>
<reference evidence="2 3" key="1">
    <citation type="submission" date="2016-10" db="EMBL/GenBank/DDBJ databases">
        <title>Properties of three new Bordetella phage species from family Siphoviridae.</title>
        <authorList>
            <person name="Knezevic P."/>
            <person name="Petrovic Fabijan A."/>
            <person name="Doffkay Z."/>
            <person name="Rakhely G."/>
        </authorList>
    </citation>
    <scope>NUCLEOTIDE SEQUENCE [LARGE SCALE GENOMIC DNA]</scope>
</reference>
<feature type="domain" description="5-hmdU DNA kinase helical" evidence="1">
    <location>
        <begin position="4"/>
        <end position="326"/>
    </location>
</feature>
<dbReference type="Proteomes" id="UP000240508">
    <property type="component" value="Segment"/>
</dbReference>
<dbReference type="RefSeq" id="YP_009794109.1">
    <property type="nucleotide sequence ID" value="NC_047879.1"/>
</dbReference>
<dbReference type="EMBL" id="KY000218">
    <property type="protein sequence ID" value="APL99153.1"/>
    <property type="molecule type" value="Genomic_DNA"/>
</dbReference>
<keyword evidence="3" id="KW-1185">Reference proteome</keyword>
<protein>
    <recommendedName>
        <fullName evidence="1">5-hmdU DNA kinase helical domain-containing protein</fullName>
    </recommendedName>
</protein>
<evidence type="ECO:0000313" key="2">
    <source>
        <dbReference type="EMBL" id="APL99153.1"/>
    </source>
</evidence>
<dbReference type="Pfam" id="PF18723">
    <property type="entry name" value="HMUDK_hel"/>
    <property type="match status" value="1"/>
</dbReference>